<dbReference type="PANTHER" id="PTHR40069:SF1">
    <property type="entry name" value="YWBE PROTEIN"/>
    <property type="match status" value="1"/>
</dbReference>
<dbReference type="EMBL" id="JAGSXJ010000039">
    <property type="protein sequence ID" value="KAH6664786.1"/>
    <property type="molecule type" value="Genomic_DNA"/>
</dbReference>
<dbReference type="OrthoDB" id="20105at2759"/>
<feature type="non-terminal residue" evidence="2">
    <location>
        <position position="175"/>
    </location>
</feature>
<evidence type="ECO:0008006" key="4">
    <source>
        <dbReference type="Google" id="ProtNLM"/>
    </source>
</evidence>
<feature type="region of interest" description="Disordered" evidence="1">
    <location>
        <begin position="65"/>
        <end position="143"/>
    </location>
</feature>
<evidence type="ECO:0000313" key="3">
    <source>
        <dbReference type="Proteomes" id="UP000770015"/>
    </source>
</evidence>
<gene>
    <name evidence="2" type="ORF">F5X68DRAFT_160947</name>
</gene>
<evidence type="ECO:0000313" key="2">
    <source>
        <dbReference type="EMBL" id="KAH6664786.1"/>
    </source>
</evidence>
<dbReference type="Proteomes" id="UP000770015">
    <property type="component" value="Unassembled WGS sequence"/>
</dbReference>
<accession>A0A9P8V143</accession>
<dbReference type="PANTHER" id="PTHR40069">
    <property type="entry name" value="YWBE PROTEIN"/>
    <property type="match status" value="1"/>
</dbReference>
<protein>
    <recommendedName>
        <fullName evidence="4">UBZ4-type domain-containing protein</fullName>
    </recommendedName>
</protein>
<proteinExistence type="predicted"/>
<dbReference type="InterPro" id="IPR019240">
    <property type="entry name" value="DUF2196"/>
</dbReference>
<feature type="compositionally biased region" description="Basic and acidic residues" evidence="1">
    <location>
        <begin position="95"/>
        <end position="107"/>
    </location>
</feature>
<reference evidence="2" key="1">
    <citation type="journal article" date="2021" name="Nat. Commun.">
        <title>Genetic determinants of endophytism in the Arabidopsis root mycobiome.</title>
        <authorList>
            <person name="Mesny F."/>
            <person name="Miyauchi S."/>
            <person name="Thiergart T."/>
            <person name="Pickel B."/>
            <person name="Atanasova L."/>
            <person name="Karlsson M."/>
            <person name="Huettel B."/>
            <person name="Barry K.W."/>
            <person name="Haridas S."/>
            <person name="Chen C."/>
            <person name="Bauer D."/>
            <person name="Andreopoulos W."/>
            <person name="Pangilinan J."/>
            <person name="LaButti K."/>
            <person name="Riley R."/>
            <person name="Lipzen A."/>
            <person name="Clum A."/>
            <person name="Drula E."/>
            <person name="Henrissat B."/>
            <person name="Kohler A."/>
            <person name="Grigoriev I.V."/>
            <person name="Martin F.M."/>
            <person name="Hacquard S."/>
        </authorList>
    </citation>
    <scope>NUCLEOTIDE SEQUENCE</scope>
    <source>
        <strain evidence="2">MPI-SDFR-AT-0117</strain>
    </source>
</reference>
<dbReference type="Pfam" id="PF09962">
    <property type="entry name" value="DUF2196"/>
    <property type="match status" value="1"/>
</dbReference>
<dbReference type="NCBIfam" id="TIGR03833">
    <property type="entry name" value="YwbE family protein"/>
    <property type="match status" value="1"/>
</dbReference>
<name>A0A9P8V143_9PEZI</name>
<comment type="caution">
    <text evidence="2">The sequence shown here is derived from an EMBL/GenBank/DDBJ whole genome shotgun (WGS) entry which is preliminary data.</text>
</comment>
<keyword evidence="3" id="KW-1185">Reference proteome</keyword>
<dbReference type="AlphaFoldDB" id="A0A9P8V143"/>
<organism evidence="2 3">
    <name type="scientific">Plectosphaerella plurivora</name>
    <dbReference type="NCBI Taxonomy" id="936078"/>
    <lineage>
        <taxon>Eukaryota</taxon>
        <taxon>Fungi</taxon>
        <taxon>Dikarya</taxon>
        <taxon>Ascomycota</taxon>
        <taxon>Pezizomycotina</taxon>
        <taxon>Sordariomycetes</taxon>
        <taxon>Hypocreomycetidae</taxon>
        <taxon>Glomerellales</taxon>
        <taxon>Plectosphaerellaceae</taxon>
        <taxon>Plectosphaerella</taxon>
    </lineage>
</organism>
<evidence type="ECO:0000256" key="1">
    <source>
        <dbReference type="SAM" id="MobiDB-lite"/>
    </source>
</evidence>
<sequence>MNRVPNIAQVVRGAGVNIVLKVDQPTGKTVSGHVQDVLTRGNHPRGIKVRLADGRVGRVQSMASNVQPYVPAEGTQPGFSSEDAPQPSRHGGRGVTRDSHRDLRGEMELPSQTIGLDAYIKPAKQKKKGKGPTPAINDAPATTSEEKAEILTCPVCGDFKGDAAAIEHHVGSHFD</sequence>